<evidence type="ECO:0000313" key="3">
    <source>
        <dbReference type="Proteomes" id="UP000001977"/>
    </source>
</evidence>
<evidence type="ECO:0000256" key="1">
    <source>
        <dbReference type="SAM" id="MobiDB-lite"/>
    </source>
</evidence>
<name>Q2KYC0_BORA1</name>
<dbReference type="GeneID" id="92934561"/>
<dbReference type="OrthoDB" id="8656777at2"/>
<sequence length="86" mass="9577">MSADKWDFRVEQPSGSDGNWSISYLLVSPGQAGQRIEVQERFPSAQNAIDEATRLAQIQIASLNGEPPELHAPNLEQAPFDQHSRF</sequence>
<dbReference type="eggNOG" id="ENOG5030VJ2">
    <property type="taxonomic scope" value="Bacteria"/>
</dbReference>
<feature type="region of interest" description="Disordered" evidence="1">
    <location>
        <begin position="64"/>
        <end position="86"/>
    </location>
</feature>
<dbReference type="AlphaFoldDB" id="Q2KYC0"/>
<dbReference type="HOGENOM" id="CLU_2461994_0_0_4"/>
<dbReference type="EMBL" id="AM167904">
    <property type="protein sequence ID" value="CAJ49935.1"/>
    <property type="molecule type" value="Genomic_DNA"/>
</dbReference>
<organism evidence="2 3">
    <name type="scientific">Bordetella avium (strain 197N)</name>
    <dbReference type="NCBI Taxonomy" id="360910"/>
    <lineage>
        <taxon>Bacteria</taxon>
        <taxon>Pseudomonadati</taxon>
        <taxon>Pseudomonadota</taxon>
        <taxon>Betaproteobacteria</taxon>
        <taxon>Burkholderiales</taxon>
        <taxon>Alcaligenaceae</taxon>
        <taxon>Bordetella</taxon>
    </lineage>
</organism>
<dbReference type="RefSeq" id="WP_012417986.1">
    <property type="nucleotide sequence ID" value="NC_010645.1"/>
</dbReference>
<proteinExistence type="predicted"/>
<keyword evidence="3" id="KW-1185">Reference proteome</keyword>
<accession>Q2KYC0</accession>
<reference evidence="2 3" key="1">
    <citation type="journal article" date="2006" name="J. Bacteriol.">
        <title>Comparison of the genome sequence of the poultry pathogen Bordetella avium with those of B. bronchiseptica, B. pertussis, and B. parapertussis reveals extensive diversity in surface structures associated with host interaction.</title>
        <authorList>
            <person name="Sebaihia M."/>
            <person name="Preston A."/>
            <person name="Maskell D.J."/>
            <person name="Kuzmiak H."/>
            <person name="Connell T.D."/>
            <person name="King N.D."/>
            <person name="Orndorff P.E."/>
            <person name="Miyamoto D.M."/>
            <person name="Thomson N.R."/>
            <person name="Harris D."/>
            <person name="Goble A."/>
            <person name="Lord A."/>
            <person name="Murphy L."/>
            <person name="Quail M.A."/>
            <person name="Rutter S."/>
            <person name="Squares R."/>
            <person name="Squares S."/>
            <person name="Woodward J."/>
            <person name="Parkhill J."/>
            <person name="Temple L.M."/>
        </authorList>
    </citation>
    <scope>NUCLEOTIDE SEQUENCE [LARGE SCALE GENOMIC DNA]</scope>
    <source>
        <strain evidence="2 3">197N</strain>
    </source>
</reference>
<protein>
    <submittedName>
        <fullName evidence="2">Uncharacterized protein</fullName>
    </submittedName>
</protein>
<evidence type="ECO:0000313" key="2">
    <source>
        <dbReference type="EMBL" id="CAJ49935.1"/>
    </source>
</evidence>
<dbReference type="Proteomes" id="UP000001977">
    <property type="component" value="Chromosome"/>
</dbReference>
<dbReference type="KEGG" id="bav:BAV2325"/>
<gene>
    <name evidence="2" type="ordered locus">BAV2325</name>
</gene>